<dbReference type="EMBL" id="FOAN01000003">
    <property type="protein sequence ID" value="SEL28365.1"/>
    <property type="molecule type" value="Genomic_DNA"/>
</dbReference>
<dbReference type="STRING" id="1036779.SAMN04515666_103300"/>
<dbReference type="RefSeq" id="WP_091833328.1">
    <property type="nucleotide sequence ID" value="NZ_FOAN01000003.1"/>
</dbReference>
<protein>
    <recommendedName>
        <fullName evidence="3">Antibiotic biosynthesis monooxygenase</fullName>
    </recommendedName>
</protein>
<evidence type="ECO:0000313" key="2">
    <source>
        <dbReference type="Proteomes" id="UP000199664"/>
    </source>
</evidence>
<accession>A0A1H7NZD8</accession>
<evidence type="ECO:0000313" key="1">
    <source>
        <dbReference type="EMBL" id="SEL28365.1"/>
    </source>
</evidence>
<evidence type="ECO:0008006" key="3">
    <source>
        <dbReference type="Google" id="ProtNLM"/>
    </source>
</evidence>
<gene>
    <name evidence="1" type="ORF">SAMN04515666_103300</name>
</gene>
<reference evidence="2" key="1">
    <citation type="submission" date="2016-10" db="EMBL/GenBank/DDBJ databases">
        <authorList>
            <person name="Varghese N."/>
            <person name="Submissions S."/>
        </authorList>
    </citation>
    <scope>NUCLEOTIDE SEQUENCE [LARGE SCALE GENOMIC DNA]</scope>
    <source>
        <strain evidence="2">LMG 26383,CCUG 61248,R- 45681</strain>
    </source>
</reference>
<organism evidence="1 2">
    <name type="scientific">Bosea lupini</name>
    <dbReference type="NCBI Taxonomy" id="1036779"/>
    <lineage>
        <taxon>Bacteria</taxon>
        <taxon>Pseudomonadati</taxon>
        <taxon>Pseudomonadota</taxon>
        <taxon>Alphaproteobacteria</taxon>
        <taxon>Hyphomicrobiales</taxon>
        <taxon>Boseaceae</taxon>
        <taxon>Bosea</taxon>
    </lineage>
</organism>
<proteinExistence type="predicted"/>
<dbReference type="OrthoDB" id="3807625at2"/>
<dbReference type="Proteomes" id="UP000199664">
    <property type="component" value="Unassembled WGS sequence"/>
</dbReference>
<dbReference type="AlphaFoldDB" id="A0A1H7NZD8"/>
<name>A0A1H7NZD8_9HYPH</name>
<keyword evidence="2" id="KW-1185">Reference proteome</keyword>
<sequence>MNQSSTAPGGVARIWRGRTSSTLADEYTRYLYDHGVKKLESLGARGVQMLREDQADSSFFMVTSFWDSMEAMTRWAGADPTRIRHLDKDPEYLLELPSSVQILSVVSCNWILADTMRI</sequence>